<comment type="caution">
    <text evidence="2">The sequence shown here is derived from an EMBL/GenBank/DDBJ whole genome shotgun (WGS) entry which is preliminary data.</text>
</comment>
<feature type="transmembrane region" description="Helical" evidence="1">
    <location>
        <begin position="101"/>
        <end position="118"/>
    </location>
</feature>
<protein>
    <recommendedName>
        <fullName evidence="4">Branched-chain amino acid transport</fullName>
    </recommendedName>
</protein>
<keyword evidence="1" id="KW-0472">Membrane</keyword>
<gene>
    <name evidence="2" type="ORF">GGR04_002554</name>
</gene>
<evidence type="ECO:0000313" key="2">
    <source>
        <dbReference type="EMBL" id="MBB3998706.1"/>
    </source>
</evidence>
<evidence type="ECO:0008006" key="4">
    <source>
        <dbReference type="Google" id="ProtNLM"/>
    </source>
</evidence>
<keyword evidence="1" id="KW-0812">Transmembrane</keyword>
<feature type="transmembrane region" description="Helical" evidence="1">
    <location>
        <begin position="73"/>
        <end position="94"/>
    </location>
</feature>
<organism evidence="2 3">
    <name type="scientific">Aureimonas pseudogalii</name>
    <dbReference type="NCBI Taxonomy" id="1744844"/>
    <lineage>
        <taxon>Bacteria</taxon>
        <taxon>Pseudomonadati</taxon>
        <taxon>Pseudomonadota</taxon>
        <taxon>Alphaproteobacteria</taxon>
        <taxon>Hyphomicrobiales</taxon>
        <taxon>Aurantimonadaceae</taxon>
        <taxon>Aureimonas</taxon>
    </lineage>
</organism>
<sequence length="121" mass="12970">MNGLSYDSIAADWWPYLFILLAGWLPTDVWRWLGVLSAGRFDENSPAIALARTIATSLVAAVIGRLILFPTGILADIPTAVRIGAVAGGFLAYLTLGRHTILAIVVAEIILLGVPWMLGLI</sequence>
<keyword evidence="1" id="KW-1133">Transmembrane helix</keyword>
<dbReference type="RefSeq" id="WP_183200239.1">
    <property type="nucleotide sequence ID" value="NZ_JACIEK010000006.1"/>
</dbReference>
<keyword evidence="3" id="KW-1185">Reference proteome</keyword>
<evidence type="ECO:0000256" key="1">
    <source>
        <dbReference type="SAM" id="Phobius"/>
    </source>
</evidence>
<evidence type="ECO:0000313" key="3">
    <source>
        <dbReference type="Proteomes" id="UP000542776"/>
    </source>
</evidence>
<feature type="transmembrane region" description="Helical" evidence="1">
    <location>
        <begin position="13"/>
        <end position="33"/>
    </location>
</feature>
<reference evidence="2 3" key="1">
    <citation type="submission" date="2020-08" db="EMBL/GenBank/DDBJ databases">
        <title>Genomic Encyclopedia of Type Strains, Phase IV (KMG-IV): sequencing the most valuable type-strain genomes for metagenomic binning, comparative biology and taxonomic classification.</title>
        <authorList>
            <person name="Goeker M."/>
        </authorList>
    </citation>
    <scope>NUCLEOTIDE SEQUENCE [LARGE SCALE GENOMIC DNA]</scope>
    <source>
        <strain evidence="2 3">DSM 102238</strain>
    </source>
</reference>
<dbReference type="EMBL" id="JACIEK010000006">
    <property type="protein sequence ID" value="MBB3998706.1"/>
    <property type="molecule type" value="Genomic_DNA"/>
</dbReference>
<dbReference type="AlphaFoldDB" id="A0A7W6H540"/>
<dbReference type="Proteomes" id="UP000542776">
    <property type="component" value="Unassembled WGS sequence"/>
</dbReference>
<accession>A0A7W6H540</accession>
<proteinExistence type="predicted"/>
<feature type="transmembrane region" description="Helical" evidence="1">
    <location>
        <begin position="45"/>
        <end position="67"/>
    </location>
</feature>
<name>A0A7W6H540_9HYPH</name>